<dbReference type="InterPro" id="IPR029058">
    <property type="entry name" value="AB_hydrolase_fold"/>
</dbReference>
<organism evidence="2 3">
    <name type="scientific">Thiospirillum jenense</name>
    <dbReference type="NCBI Taxonomy" id="1653858"/>
    <lineage>
        <taxon>Bacteria</taxon>
        <taxon>Pseudomonadati</taxon>
        <taxon>Pseudomonadota</taxon>
        <taxon>Gammaproteobacteria</taxon>
        <taxon>Chromatiales</taxon>
        <taxon>Chromatiaceae</taxon>
        <taxon>Thiospirillum</taxon>
    </lineage>
</organism>
<evidence type="ECO:0000313" key="2">
    <source>
        <dbReference type="EMBL" id="MBB1125369.1"/>
    </source>
</evidence>
<evidence type="ECO:0000313" key="3">
    <source>
        <dbReference type="Proteomes" id="UP000548632"/>
    </source>
</evidence>
<evidence type="ECO:0000259" key="1">
    <source>
        <dbReference type="Pfam" id="PF12146"/>
    </source>
</evidence>
<comment type="caution">
    <text evidence="2">The sequence shown here is derived from an EMBL/GenBank/DDBJ whole genome shotgun (WGS) entry which is preliminary data.</text>
</comment>
<dbReference type="NCBIfam" id="TIGR03100">
    <property type="entry name" value="hydr1_PEP"/>
    <property type="match status" value="1"/>
</dbReference>
<name>A0A839HED3_9GAMM</name>
<gene>
    <name evidence="2" type="ORF">HUK38_03875</name>
</gene>
<feature type="domain" description="Serine aminopeptidase S33" evidence="1">
    <location>
        <begin position="56"/>
        <end position="154"/>
    </location>
</feature>
<protein>
    <submittedName>
        <fullName evidence="2">Hydrolase 1, exosortase A system-associated</fullName>
    </submittedName>
</protein>
<proteinExistence type="predicted"/>
<dbReference type="InterPro" id="IPR017531">
    <property type="entry name" value="Hydrolase-1_PEP"/>
</dbReference>
<reference evidence="2 3" key="1">
    <citation type="journal article" date="2020" name="Arch. Microbiol.">
        <title>The genome sequence of the giant phototrophic gammaproteobacterium Thiospirillum jenense gives insight into its physiological properties and phylogenetic relationships.</title>
        <authorList>
            <person name="Imhoff J.F."/>
            <person name="Meyer T.E."/>
            <person name="Kyndt J.A."/>
        </authorList>
    </citation>
    <scope>NUCLEOTIDE SEQUENCE [LARGE SCALE GENOMIC DNA]</scope>
    <source>
        <strain evidence="2 3">DSM 216</strain>
    </source>
</reference>
<dbReference type="GO" id="GO:0016787">
    <property type="term" value="F:hydrolase activity"/>
    <property type="evidence" value="ECO:0007669"/>
    <property type="project" value="UniProtKB-KW"/>
</dbReference>
<dbReference type="Gene3D" id="3.40.50.1820">
    <property type="entry name" value="alpha/beta hydrolase"/>
    <property type="match status" value="1"/>
</dbReference>
<sequence>MTDLTFWVESPHVFVCDGLRLIGVSCVPKRIKPTSTGVLFIIGGPQYRAGTHRQITLLARQFASAGIASFRFDYRGMGDSEGEMRSFEFIETDISSAIKQFISQVTTVKTIALWGLCDAASAALCYAYKDGRVKQLILLNPWVHDNYTEALARLRRYYPARLFARDFWYKTVRLQLNISNIYHDLLRFIQQFKPFWMETRIINTADFISQMLMGLEQFNGKILVILSHSDDSTVAEFLALLATNHRWLQAIQRGNVTCYQLESANHNFSRQEWRENIAIKIIDWLVENNNADIYKNSAQLLVMQQHEQT</sequence>
<dbReference type="SUPFAM" id="SSF53474">
    <property type="entry name" value="alpha/beta-Hydrolases"/>
    <property type="match status" value="1"/>
</dbReference>
<dbReference type="EMBL" id="JABVCQ010000006">
    <property type="protein sequence ID" value="MBB1125369.1"/>
    <property type="molecule type" value="Genomic_DNA"/>
</dbReference>
<dbReference type="RefSeq" id="WP_182582659.1">
    <property type="nucleotide sequence ID" value="NZ_JABVCQ010000006.1"/>
</dbReference>
<dbReference type="Proteomes" id="UP000548632">
    <property type="component" value="Unassembled WGS sequence"/>
</dbReference>
<keyword evidence="3" id="KW-1185">Reference proteome</keyword>
<accession>A0A839HED3</accession>
<dbReference type="Pfam" id="PF12146">
    <property type="entry name" value="Hydrolase_4"/>
    <property type="match status" value="1"/>
</dbReference>
<dbReference type="AlphaFoldDB" id="A0A839HED3"/>
<dbReference type="InterPro" id="IPR022742">
    <property type="entry name" value="Hydrolase_4"/>
</dbReference>
<keyword evidence="2" id="KW-0378">Hydrolase</keyword>